<comment type="caution">
    <text evidence="1">The sequence shown here is derived from an EMBL/GenBank/DDBJ whole genome shotgun (WGS) entry which is preliminary data.</text>
</comment>
<proteinExistence type="predicted"/>
<organism evidence="1">
    <name type="scientific">marine sediment metagenome</name>
    <dbReference type="NCBI Taxonomy" id="412755"/>
    <lineage>
        <taxon>unclassified sequences</taxon>
        <taxon>metagenomes</taxon>
        <taxon>ecological metagenomes</taxon>
    </lineage>
</organism>
<accession>X1B180</accession>
<dbReference type="AlphaFoldDB" id="X1B180"/>
<dbReference type="EMBL" id="BART01014872">
    <property type="protein sequence ID" value="GAG78013.1"/>
    <property type="molecule type" value="Genomic_DNA"/>
</dbReference>
<feature type="non-terminal residue" evidence="1">
    <location>
        <position position="1"/>
    </location>
</feature>
<protein>
    <submittedName>
        <fullName evidence="1">Uncharacterized protein</fullName>
    </submittedName>
</protein>
<name>X1B180_9ZZZZ</name>
<evidence type="ECO:0000313" key="1">
    <source>
        <dbReference type="EMBL" id="GAG78013.1"/>
    </source>
</evidence>
<reference evidence="1" key="1">
    <citation type="journal article" date="2014" name="Front. Microbiol.">
        <title>High frequency of phylogenetically diverse reductive dehalogenase-homologous genes in deep subseafloor sedimentary metagenomes.</title>
        <authorList>
            <person name="Kawai M."/>
            <person name="Futagami T."/>
            <person name="Toyoda A."/>
            <person name="Takaki Y."/>
            <person name="Nishi S."/>
            <person name="Hori S."/>
            <person name="Arai W."/>
            <person name="Tsubouchi T."/>
            <person name="Morono Y."/>
            <person name="Uchiyama I."/>
            <person name="Ito T."/>
            <person name="Fujiyama A."/>
            <person name="Inagaki F."/>
            <person name="Takami H."/>
        </authorList>
    </citation>
    <scope>NUCLEOTIDE SEQUENCE</scope>
    <source>
        <strain evidence="1">Expedition CK06-06</strain>
    </source>
</reference>
<sequence>FSYSKEFEKVYLIIYDVKGSIRPANIKELKANFQKIIADKLKCAPI</sequence>
<gene>
    <name evidence="1" type="ORF">S01H4_29275</name>
</gene>